<dbReference type="GO" id="GO:0046872">
    <property type="term" value="F:metal ion binding"/>
    <property type="evidence" value="ECO:0007669"/>
    <property type="project" value="UniProtKB-KW"/>
</dbReference>
<dbReference type="PANTHER" id="PTHR36447:SF2">
    <property type="entry name" value="BETA-GALACTOSIDASE YESZ"/>
    <property type="match status" value="1"/>
</dbReference>
<feature type="active site" description="Proton donor" evidence="9">
    <location>
        <position position="142"/>
    </location>
</feature>
<evidence type="ECO:0000256" key="9">
    <source>
        <dbReference type="PIRSR" id="PIRSR001084-1"/>
    </source>
</evidence>
<feature type="binding site" evidence="10">
    <location>
        <position position="141"/>
    </location>
    <ligand>
        <name>substrate</name>
    </ligand>
</feature>
<evidence type="ECO:0000256" key="11">
    <source>
        <dbReference type="PIRSR" id="PIRSR001084-3"/>
    </source>
</evidence>
<evidence type="ECO:0000256" key="6">
    <source>
        <dbReference type="ARBA" id="ARBA00022833"/>
    </source>
</evidence>
<evidence type="ECO:0000256" key="7">
    <source>
        <dbReference type="ARBA" id="ARBA00023295"/>
    </source>
</evidence>
<keyword evidence="4 11" id="KW-0479">Metal-binding</keyword>
<dbReference type="Gene3D" id="3.40.50.880">
    <property type="match status" value="1"/>
</dbReference>
<dbReference type="GO" id="GO:0006012">
    <property type="term" value="P:galactose metabolic process"/>
    <property type="evidence" value="ECO:0007669"/>
    <property type="project" value="InterPro"/>
</dbReference>
<dbReference type="GO" id="GO:0009341">
    <property type="term" value="C:beta-galactosidase complex"/>
    <property type="evidence" value="ECO:0007669"/>
    <property type="project" value="InterPro"/>
</dbReference>
<feature type="binding site" evidence="11">
    <location>
        <position position="153"/>
    </location>
    <ligand>
        <name>Zn(2+)</name>
        <dbReference type="ChEBI" id="CHEBI:29105"/>
    </ligand>
</feature>
<dbReference type="SUPFAM" id="SSF52317">
    <property type="entry name" value="Class I glutamine amidotransferase-like"/>
    <property type="match status" value="1"/>
</dbReference>
<dbReference type="PIRSF" id="PIRSF001084">
    <property type="entry name" value="B-galactosidase"/>
    <property type="match status" value="1"/>
</dbReference>
<dbReference type="AlphaFoldDB" id="A0A4R6U389"/>
<gene>
    <name evidence="15" type="ORF">EV213_105196</name>
</gene>
<comment type="catalytic activity">
    <reaction evidence="1 8">
        <text>Hydrolysis of terminal non-reducing beta-D-galactose residues in beta-D-galactosides.</text>
        <dbReference type="EC" id="3.2.1.23"/>
    </reaction>
</comment>
<evidence type="ECO:0000256" key="2">
    <source>
        <dbReference type="ARBA" id="ARBA00005940"/>
    </source>
</evidence>
<dbReference type="Proteomes" id="UP000295632">
    <property type="component" value="Unassembled WGS sequence"/>
</dbReference>
<feature type="binding site" evidence="10">
    <location>
        <position position="103"/>
    </location>
    <ligand>
        <name>substrate</name>
    </ligand>
</feature>
<evidence type="ECO:0000259" key="12">
    <source>
        <dbReference type="Pfam" id="PF02449"/>
    </source>
</evidence>
<organism evidence="15 16">
    <name type="scientific">Aureibacillus halotolerans</name>
    <dbReference type="NCBI Taxonomy" id="1508390"/>
    <lineage>
        <taxon>Bacteria</taxon>
        <taxon>Bacillati</taxon>
        <taxon>Bacillota</taxon>
        <taxon>Bacilli</taxon>
        <taxon>Bacillales</taxon>
        <taxon>Bacillaceae</taxon>
        <taxon>Aureibacillus</taxon>
    </lineage>
</organism>
<feature type="binding site" evidence="11">
    <location>
        <position position="107"/>
    </location>
    <ligand>
        <name>Zn(2+)</name>
        <dbReference type="ChEBI" id="CHEBI:29105"/>
    </ligand>
</feature>
<dbReference type="InterPro" id="IPR029062">
    <property type="entry name" value="Class_I_gatase-like"/>
</dbReference>
<evidence type="ECO:0000259" key="14">
    <source>
        <dbReference type="Pfam" id="PF08533"/>
    </source>
</evidence>
<evidence type="ECO:0000256" key="4">
    <source>
        <dbReference type="ARBA" id="ARBA00022723"/>
    </source>
</evidence>
<comment type="caution">
    <text evidence="15">The sequence shown here is derived from an EMBL/GenBank/DDBJ whole genome shotgun (WGS) entry which is preliminary data.</text>
</comment>
<feature type="binding site" evidence="10">
    <location>
        <position position="307"/>
    </location>
    <ligand>
        <name>substrate</name>
    </ligand>
</feature>
<keyword evidence="16" id="KW-1185">Reference proteome</keyword>
<proteinExistence type="inferred from homology"/>
<feature type="domain" description="Glycoside hydrolase family 42 N-terminal" evidence="12">
    <location>
        <begin position="7"/>
        <end position="375"/>
    </location>
</feature>
<accession>A0A4R6U389</accession>
<dbReference type="InterPro" id="IPR013529">
    <property type="entry name" value="Glyco_hydro_42_N"/>
</dbReference>
<feature type="binding site" evidence="11">
    <location>
        <position position="150"/>
    </location>
    <ligand>
        <name>Zn(2+)</name>
        <dbReference type="ChEBI" id="CHEBI:29105"/>
    </ligand>
</feature>
<dbReference type="Gene3D" id="2.60.40.1180">
    <property type="entry name" value="Golgi alpha-mannosidase II"/>
    <property type="match status" value="1"/>
</dbReference>
<reference evidence="15 16" key="1">
    <citation type="submission" date="2019-03" db="EMBL/GenBank/DDBJ databases">
        <title>Genomic Encyclopedia of Type Strains, Phase IV (KMG-IV): sequencing the most valuable type-strain genomes for metagenomic binning, comparative biology and taxonomic classification.</title>
        <authorList>
            <person name="Goeker M."/>
        </authorList>
    </citation>
    <scope>NUCLEOTIDE SEQUENCE [LARGE SCALE GENOMIC DNA]</scope>
    <source>
        <strain evidence="15 16">DSM 28697</strain>
    </source>
</reference>
<evidence type="ECO:0000256" key="10">
    <source>
        <dbReference type="PIRSR" id="PIRSR001084-2"/>
    </source>
</evidence>
<evidence type="ECO:0000259" key="13">
    <source>
        <dbReference type="Pfam" id="PF08532"/>
    </source>
</evidence>
<dbReference type="CDD" id="cd03143">
    <property type="entry name" value="A4_beta-galactosidase_middle_domain"/>
    <property type="match status" value="1"/>
</dbReference>
<dbReference type="InterPro" id="IPR013738">
    <property type="entry name" value="Beta_galactosidase_Trimer"/>
</dbReference>
<keyword evidence="7 8" id="KW-0326">Glycosidase</keyword>
<feature type="active site" description="Nucleophile" evidence="9">
    <location>
        <position position="298"/>
    </location>
</feature>
<evidence type="ECO:0000313" key="15">
    <source>
        <dbReference type="EMBL" id="TDQ40850.1"/>
    </source>
</evidence>
<feature type="domain" description="Beta-galactosidase C-terminal" evidence="14">
    <location>
        <begin position="600"/>
        <end position="655"/>
    </location>
</feature>
<dbReference type="InterPro" id="IPR017853">
    <property type="entry name" value="GH"/>
</dbReference>
<protein>
    <recommendedName>
        <fullName evidence="3 8">Beta-galactosidase</fullName>
        <shortName evidence="8">Beta-gal</shortName>
        <ecNumber evidence="3 8">3.2.1.23</ecNumber>
    </recommendedName>
</protein>
<dbReference type="SUPFAM" id="SSF51445">
    <property type="entry name" value="(Trans)glycosidases"/>
    <property type="match status" value="1"/>
</dbReference>
<sequence length="659" mass="74856">MIYIGVDYYPEQWERSQWESDVKLMKASGVNVVRLAEFAWSRLEPKEGAYCFGWLDDAIDLFASYGIDVVLGIPTMTPPNWLVEAYPDVLPQLDNHLGQPGVRGHRCYNSPSYQKKTRQITRQLAAHYNDHPAVIGWQTDNEFALLMCGCEHCTEAFHMWLKRTYGSLEMVNKQWGTVVWSGEYSSWSQIRLPKNHHTYFNPSFLLDYRRFQSESVTAYQHIQIEEIRKLCPTHFITHNTWADGTPLHHYELFKELDFASIDYYPNTSPEKVKTNPYSGALLLDRTRGMKQAPFWVMEQLSGPPGSWQNIWRAPYPGFIRAAAWQSISRGADGVVFFRWRTAAVGSEQYWHGLLDHHGVPGRRLEEFSKFSKEVGELSSLLEGTTVNNNVAILWDFDSHTSFKLQKQTEGLDFEEHVKELHRSLLRLGLGVDLIDPKVDISSYRLIIVPMLYVLTDETAAKLEAFVEKGGILVVTPRTGVKLANNQMRQDHLPGPLARCLGVRVTEYDSLGLEPHSIQHSSGIRYSAHYWSDLLELQGAEASCVHADQFYKGTPAVTKHAFGKGAAYYLGTFPEEAYYDALFADLSEEAGLSPMTSLPEGVQVSVRERDGVRLVFLLNMSRQTQTVPIEGSFVSQLSGESVQQKKQLEPYAIDVLTPAL</sequence>
<dbReference type="InterPro" id="IPR003476">
    <property type="entry name" value="Glyco_hydro_42"/>
</dbReference>
<dbReference type="Pfam" id="PF08532">
    <property type="entry name" value="Glyco_hydro_42M"/>
    <property type="match status" value="1"/>
</dbReference>
<evidence type="ECO:0000256" key="8">
    <source>
        <dbReference type="PIRNR" id="PIRNR001084"/>
    </source>
</evidence>
<keyword evidence="5 8" id="KW-0378">Hydrolase</keyword>
<dbReference type="GO" id="GO:0004565">
    <property type="term" value="F:beta-galactosidase activity"/>
    <property type="evidence" value="ECO:0007669"/>
    <property type="project" value="UniProtKB-EC"/>
</dbReference>
<evidence type="ECO:0000256" key="3">
    <source>
        <dbReference type="ARBA" id="ARBA00012756"/>
    </source>
</evidence>
<evidence type="ECO:0000313" key="16">
    <source>
        <dbReference type="Proteomes" id="UP000295632"/>
    </source>
</evidence>
<dbReference type="InterPro" id="IPR013780">
    <property type="entry name" value="Glyco_hydro_b"/>
</dbReference>
<dbReference type="InterPro" id="IPR013739">
    <property type="entry name" value="Beta_galactosidase_C"/>
</dbReference>
<dbReference type="EMBL" id="SNYJ01000005">
    <property type="protein sequence ID" value="TDQ40850.1"/>
    <property type="molecule type" value="Genomic_DNA"/>
</dbReference>
<comment type="similarity">
    <text evidence="2 8">Belongs to the glycosyl hydrolase 42 family.</text>
</comment>
<feature type="binding site" evidence="11">
    <location>
        <position position="148"/>
    </location>
    <ligand>
        <name>Zn(2+)</name>
        <dbReference type="ChEBI" id="CHEBI:29105"/>
    </ligand>
</feature>
<name>A0A4R6U389_9BACI</name>
<dbReference type="PANTHER" id="PTHR36447">
    <property type="entry name" value="BETA-GALACTOSIDASE GANA"/>
    <property type="match status" value="1"/>
</dbReference>
<dbReference type="Pfam" id="PF08533">
    <property type="entry name" value="Glyco_hydro_42C"/>
    <property type="match status" value="1"/>
</dbReference>
<dbReference type="Gene3D" id="3.20.20.80">
    <property type="entry name" value="Glycosidases"/>
    <property type="match status" value="1"/>
</dbReference>
<evidence type="ECO:0000256" key="1">
    <source>
        <dbReference type="ARBA" id="ARBA00001412"/>
    </source>
</evidence>
<dbReference type="Pfam" id="PF02449">
    <property type="entry name" value="Glyco_hydro_42"/>
    <property type="match status" value="1"/>
</dbReference>
<feature type="domain" description="Beta-galactosidase trimerisation" evidence="13">
    <location>
        <begin position="389"/>
        <end position="592"/>
    </location>
</feature>
<dbReference type="RefSeq" id="WP_133580037.1">
    <property type="nucleotide sequence ID" value="NZ_SNYJ01000005.1"/>
</dbReference>
<dbReference type="EC" id="3.2.1.23" evidence="3 8"/>
<keyword evidence="6 11" id="KW-0862">Zinc</keyword>
<evidence type="ECO:0000256" key="5">
    <source>
        <dbReference type="ARBA" id="ARBA00022801"/>
    </source>
</evidence>
<dbReference type="OrthoDB" id="9800974at2"/>